<evidence type="ECO:0000313" key="1">
    <source>
        <dbReference type="EMBL" id="USN15312.1"/>
    </source>
</evidence>
<organism evidence="1 2">
    <name type="scientific">Brevundimonas phage vB_BpoS-Kikimora</name>
    <dbReference type="NCBI Taxonomy" id="2948601"/>
    <lineage>
        <taxon>Viruses</taxon>
        <taxon>Duplodnaviria</taxon>
        <taxon>Heunggongvirae</taxon>
        <taxon>Uroviricota</taxon>
        <taxon>Caudoviricetes</taxon>
        <taxon>Jeanschmidtviridae</taxon>
        <taxon>Kikimoravirus</taxon>
        <taxon>Kikimoravirus kikimora</taxon>
    </lineage>
</organism>
<keyword evidence="2" id="KW-1185">Reference proteome</keyword>
<accession>A0A9E7SMS9</accession>
<evidence type="ECO:0000313" key="2">
    <source>
        <dbReference type="Proteomes" id="UP001056576"/>
    </source>
</evidence>
<protein>
    <submittedName>
        <fullName evidence="1">Uncharacterized protein</fullName>
    </submittedName>
</protein>
<proteinExistence type="predicted"/>
<dbReference type="EMBL" id="ON529857">
    <property type="protein sequence ID" value="USN15312.1"/>
    <property type="molecule type" value="Genomic_DNA"/>
</dbReference>
<dbReference type="Proteomes" id="UP001056576">
    <property type="component" value="Segment"/>
</dbReference>
<name>A0A9E7SMS9_9CAUD</name>
<reference evidence="1 2" key="1">
    <citation type="submission" date="2022-05" db="EMBL/GenBank/DDBJ databases">
        <authorList>
            <person name="Friedrich I."/>
            <person name="Poehlein A."/>
            <person name="Schneider D."/>
            <person name="Hertel R."/>
            <person name="Daniel R."/>
        </authorList>
    </citation>
    <scope>NUCLEOTIDE SEQUENCE [LARGE SCALE GENOMIC DNA]</scope>
</reference>
<sequence>MRDSGDKAATTLWRRLIESFSGEMTSGMSDPIVRLCTRLVAAAINSGRPIPDDVEEAVAHIRGFAGAC</sequence>
<gene>
    <name evidence="1" type="ORF">KIKIMORA_01660</name>
</gene>